<sequence>MTTAAVEVRTSSNDIRNDWRDLIWTSGLTSSERLVALCFASHAKPHGRNVWVTTKRGAFLTDLSTRTWERSTATLVRLGWMQLTRPARSGRDGGRAAEYNLRLVCPVRERSVSPHASGMAVTVSDIPGNERHRVKKDRHSGDPTPTEPLQKTGTPADSALTSGPSQAVGRLTSTPRDWAQLEDDYDAFEAYLEEELGGLCGDEYSTAAGMWEDRQHPKAIRNKIAKQRRQS</sequence>
<gene>
    <name evidence="2" type="ORF">HJG52_03820</name>
</gene>
<dbReference type="Proteomes" id="UP000588586">
    <property type="component" value="Unassembled WGS sequence"/>
</dbReference>
<keyword evidence="3" id="KW-1185">Reference proteome</keyword>
<evidence type="ECO:0000256" key="1">
    <source>
        <dbReference type="SAM" id="MobiDB-lite"/>
    </source>
</evidence>
<name>A0A849HEQ7_9MICO</name>
<organism evidence="2 3">
    <name type="scientific">Knoellia koreensis</name>
    <dbReference type="NCBI Taxonomy" id="2730921"/>
    <lineage>
        <taxon>Bacteria</taxon>
        <taxon>Bacillati</taxon>
        <taxon>Actinomycetota</taxon>
        <taxon>Actinomycetes</taxon>
        <taxon>Micrococcales</taxon>
        <taxon>Intrasporangiaceae</taxon>
        <taxon>Knoellia</taxon>
    </lineage>
</organism>
<feature type="region of interest" description="Disordered" evidence="1">
    <location>
        <begin position="116"/>
        <end position="171"/>
    </location>
</feature>
<feature type="compositionally biased region" description="Polar residues" evidence="1">
    <location>
        <begin position="147"/>
        <end position="171"/>
    </location>
</feature>
<protein>
    <submittedName>
        <fullName evidence="2">Uncharacterized protein</fullName>
    </submittedName>
</protein>
<proteinExistence type="predicted"/>
<evidence type="ECO:0000313" key="3">
    <source>
        <dbReference type="Proteomes" id="UP000588586"/>
    </source>
</evidence>
<comment type="caution">
    <text evidence="2">The sequence shown here is derived from an EMBL/GenBank/DDBJ whole genome shotgun (WGS) entry which is preliminary data.</text>
</comment>
<dbReference type="RefSeq" id="WP_171242197.1">
    <property type="nucleotide sequence ID" value="NZ_JABEPQ010000001.1"/>
</dbReference>
<reference evidence="2 3" key="1">
    <citation type="submission" date="2020-04" db="EMBL/GenBank/DDBJ databases">
        <title>Knoellia sp. isolate from air conditioner.</title>
        <authorList>
            <person name="Chea S."/>
            <person name="Kim D.-U."/>
        </authorList>
    </citation>
    <scope>NUCLEOTIDE SEQUENCE [LARGE SCALE GENOMIC DNA]</scope>
    <source>
        <strain evidence="2 3">DB2414S</strain>
    </source>
</reference>
<accession>A0A849HEQ7</accession>
<dbReference type="EMBL" id="JABEPQ010000001">
    <property type="protein sequence ID" value="NNM45133.1"/>
    <property type="molecule type" value="Genomic_DNA"/>
</dbReference>
<dbReference type="AlphaFoldDB" id="A0A849HEQ7"/>
<evidence type="ECO:0000313" key="2">
    <source>
        <dbReference type="EMBL" id="NNM45133.1"/>
    </source>
</evidence>